<protein>
    <submittedName>
        <fullName evidence="1">Nucleotide pyrophosphohydrolase</fullName>
    </submittedName>
</protein>
<reference evidence="2" key="1">
    <citation type="journal article" date="2019" name="Int. J. Syst. Evol. Microbiol.">
        <title>The Global Catalogue of Microorganisms (GCM) 10K type strain sequencing project: providing services to taxonomists for standard genome sequencing and annotation.</title>
        <authorList>
            <consortium name="The Broad Institute Genomics Platform"/>
            <consortium name="The Broad Institute Genome Sequencing Center for Infectious Disease"/>
            <person name="Wu L."/>
            <person name="Ma J."/>
        </authorList>
    </citation>
    <scope>NUCLEOTIDE SEQUENCE [LARGE SCALE GENOMIC DNA]</scope>
    <source>
        <strain evidence="2">CGMCC 1.8860</strain>
    </source>
</reference>
<dbReference type="PANTHER" id="PTHR46523">
    <property type="entry name" value="DCTP PYROPHOSPHATASE 1"/>
    <property type="match status" value="1"/>
</dbReference>
<dbReference type="InterPro" id="IPR052555">
    <property type="entry name" value="dCTP_Pyrophosphatase"/>
</dbReference>
<dbReference type="PIRSF" id="PIRSF029826">
    <property type="entry name" value="UCP029826_pph"/>
    <property type="match status" value="1"/>
</dbReference>
<dbReference type="PANTHER" id="PTHR46523:SF1">
    <property type="entry name" value="DCTP PYROPHOSPHATASE 1"/>
    <property type="match status" value="1"/>
</dbReference>
<accession>A0ABQ2PI17</accession>
<dbReference type="SUPFAM" id="SSF101386">
    <property type="entry name" value="all-alpha NTP pyrophosphatases"/>
    <property type="match status" value="1"/>
</dbReference>
<organism evidence="1 2">
    <name type="scientific">Silvimonas amylolytica</name>
    <dbReference type="NCBI Taxonomy" id="449663"/>
    <lineage>
        <taxon>Bacteria</taxon>
        <taxon>Pseudomonadati</taxon>
        <taxon>Pseudomonadota</taxon>
        <taxon>Betaproteobacteria</taxon>
        <taxon>Neisseriales</taxon>
        <taxon>Chitinibacteraceae</taxon>
        <taxon>Silvimonas</taxon>
    </lineage>
</organism>
<keyword evidence="2" id="KW-1185">Reference proteome</keyword>
<dbReference type="EMBL" id="BMLY01000001">
    <property type="protein sequence ID" value="GGP24948.1"/>
    <property type="molecule type" value="Genomic_DNA"/>
</dbReference>
<dbReference type="CDD" id="cd11537">
    <property type="entry name" value="NTP-PPase_RS21-C6_like"/>
    <property type="match status" value="1"/>
</dbReference>
<name>A0ABQ2PI17_9NEIS</name>
<dbReference type="InterPro" id="IPR025984">
    <property type="entry name" value="DCTPP"/>
</dbReference>
<comment type="caution">
    <text evidence="1">The sequence shown here is derived from an EMBL/GenBank/DDBJ whole genome shotgun (WGS) entry which is preliminary data.</text>
</comment>
<dbReference type="Gene3D" id="1.10.287.1080">
    <property type="entry name" value="MazG-like"/>
    <property type="match status" value="1"/>
</dbReference>
<dbReference type="Pfam" id="PF12643">
    <property type="entry name" value="MazG-like"/>
    <property type="match status" value="1"/>
</dbReference>
<sequence length="105" mass="12262">MDLPALQQQLRDFVAARDWARYHTPKNLVMAMSVEMAELVEHFQWLTPEESQALAHDEIKRDLVEQEMADVMLYMLQLADVMNVDIEDAMLRKMKLNAIKHPPRG</sequence>
<proteinExistence type="predicted"/>
<gene>
    <name evidence="1" type="ORF">GCM10010971_07670</name>
</gene>
<evidence type="ECO:0000313" key="2">
    <source>
        <dbReference type="Proteomes" id="UP000621859"/>
    </source>
</evidence>
<evidence type="ECO:0000313" key="1">
    <source>
        <dbReference type="EMBL" id="GGP24948.1"/>
    </source>
</evidence>
<dbReference type="Proteomes" id="UP000621859">
    <property type="component" value="Unassembled WGS sequence"/>
</dbReference>
<dbReference type="RefSeq" id="WP_188689050.1">
    <property type="nucleotide sequence ID" value="NZ_BMLY01000001.1"/>
</dbReference>